<evidence type="ECO:0000259" key="7">
    <source>
        <dbReference type="PROSITE" id="PS50106"/>
    </source>
</evidence>
<gene>
    <name evidence="10" type="primary">loco</name>
    <name evidence="12" type="synonym">LOC112680133</name>
    <name evidence="10" type="ORF">g.86758</name>
</gene>
<feature type="domain" description="RBD" evidence="9">
    <location>
        <begin position="718"/>
        <end position="789"/>
    </location>
</feature>
<name>A0A2S2R416_9HEMI</name>
<dbReference type="Gene3D" id="2.30.42.10">
    <property type="match status" value="1"/>
</dbReference>
<dbReference type="GO" id="GO:0008277">
    <property type="term" value="P:regulation of G protein-coupled receptor signaling pathway"/>
    <property type="evidence" value="ECO:0007669"/>
    <property type="project" value="TreeGrafter"/>
</dbReference>
<reference evidence="10" key="1">
    <citation type="submission" date="2018-04" db="EMBL/GenBank/DDBJ databases">
        <title>Transcriptome assembly of Sipha flava.</title>
        <authorList>
            <person name="Scully E.D."/>
            <person name="Geib S.M."/>
            <person name="Palmer N.A."/>
            <person name="Koch K."/>
            <person name="Bradshaw J."/>
            <person name="Heng-Moss T."/>
            <person name="Sarath G."/>
        </authorList>
    </citation>
    <scope>NUCLEOTIDE SEQUENCE</scope>
</reference>
<organism evidence="10">
    <name type="scientific">Sipha flava</name>
    <name type="common">yellow sugarcane aphid</name>
    <dbReference type="NCBI Taxonomy" id="143950"/>
    <lineage>
        <taxon>Eukaryota</taxon>
        <taxon>Metazoa</taxon>
        <taxon>Ecdysozoa</taxon>
        <taxon>Arthropoda</taxon>
        <taxon>Hexapoda</taxon>
        <taxon>Insecta</taxon>
        <taxon>Pterygota</taxon>
        <taxon>Neoptera</taxon>
        <taxon>Paraneoptera</taxon>
        <taxon>Hemiptera</taxon>
        <taxon>Sternorrhyncha</taxon>
        <taxon>Aphidomorpha</taxon>
        <taxon>Aphidoidea</taxon>
        <taxon>Aphididae</taxon>
        <taxon>Sipha</taxon>
    </lineage>
</organism>
<dbReference type="SUPFAM" id="SSF50156">
    <property type="entry name" value="PDZ domain-like"/>
    <property type="match status" value="1"/>
</dbReference>
<dbReference type="PRINTS" id="PR01301">
    <property type="entry name" value="RGSPROTEIN"/>
</dbReference>
<evidence type="ECO:0000256" key="1">
    <source>
        <dbReference type="ARBA" id="ARBA00004496"/>
    </source>
</evidence>
<feature type="domain" description="PID" evidence="6">
    <location>
        <begin position="167"/>
        <end position="267"/>
    </location>
</feature>
<dbReference type="SUPFAM" id="SSF50729">
    <property type="entry name" value="PH domain-like"/>
    <property type="match status" value="1"/>
</dbReference>
<dbReference type="InterPro" id="IPR024066">
    <property type="entry name" value="RGS_subdom1/3"/>
</dbReference>
<feature type="region of interest" description="Disordered" evidence="5">
    <location>
        <begin position="896"/>
        <end position="917"/>
    </location>
</feature>
<dbReference type="Pfam" id="PF02196">
    <property type="entry name" value="RBD"/>
    <property type="match status" value="1"/>
</dbReference>
<dbReference type="GO" id="GO:0048699">
    <property type="term" value="P:generation of neurons"/>
    <property type="evidence" value="ECO:0007669"/>
    <property type="project" value="UniProtKB-ARBA"/>
</dbReference>
<dbReference type="RefSeq" id="XP_025405923.1">
    <property type="nucleotide sequence ID" value="XM_025550138.1"/>
</dbReference>
<dbReference type="PROSITE" id="PS01179">
    <property type="entry name" value="PID"/>
    <property type="match status" value="1"/>
</dbReference>
<dbReference type="InterPro" id="IPR044926">
    <property type="entry name" value="RGS_subdomain_2"/>
</dbReference>
<evidence type="ECO:0000313" key="11">
    <source>
        <dbReference type="Proteomes" id="UP000694846"/>
    </source>
</evidence>
<evidence type="ECO:0000313" key="10">
    <source>
        <dbReference type="EMBL" id="MBY84797.1"/>
    </source>
</evidence>
<dbReference type="InterPro" id="IPR003109">
    <property type="entry name" value="GoLoco_motif"/>
</dbReference>
<keyword evidence="3" id="KW-0963">Cytoplasm</keyword>
<dbReference type="InterPro" id="IPR003116">
    <property type="entry name" value="RBD_dom"/>
</dbReference>
<dbReference type="Pfam" id="PF00595">
    <property type="entry name" value="PDZ"/>
    <property type="match status" value="1"/>
</dbReference>
<feature type="domain" description="RGS" evidence="8">
    <location>
        <begin position="533"/>
        <end position="649"/>
    </location>
</feature>
<dbReference type="SUPFAM" id="SSF48097">
    <property type="entry name" value="Regulator of G-protein signaling, RGS"/>
    <property type="match status" value="1"/>
</dbReference>
<dbReference type="InterPro" id="IPR029071">
    <property type="entry name" value="Ubiquitin-like_domsf"/>
</dbReference>
<feature type="compositionally biased region" description="Polar residues" evidence="5">
    <location>
        <begin position="435"/>
        <end position="450"/>
    </location>
</feature>
<dbReference type="Pfam" id="PF00615">
    <property type="entry name" value="RGS"/>
    <property type="match status" value="1"/>
</dbReference>
<evidence type="ECO:0000259" key="9">
    <source>
        <dbReference type="PROSITE" id="PS50898"/>
    </source>
</evidence>
<evidence type="ECO:0000259" key="8">
    <source>
        <dbReference type="PROSITE" id="PS50132"/>
    </source>
</evidence>
<dbReference type="OrthoDB" id="196547at2759"/>
<dbReference type="SMART" id="SM00315">
    <property type="entry name" value="RGS"/>
    <property type="match status" value="1"/>
</dbReference>
<evidence type="ECO:0000256" key="5">
    <source>
        <dbReference type="SAM" id="MobiDB-lite"/>
    </source>
</evidence>
<evidence type="ECO:0000256" key="2">
    <source>
        <dbReference type="ARBA" id="ARBA00022468"/>
    </source>
</evidence>
<dbReference type="Pfam" id="PF00640">
    <property type="entry name" value="PID"/>
    <property type="match status" value="1"/>
</dbReference>
<dbReference type="GO" id="GO:0005737">
    <property type="term" value="C:cytoplasm"/>
    <property type="evidence" value="ECO:0007669"/>
    <property type="project" value="UniProtKB-SubCell"/>
</dbReference>
<dbReference type="SMART" id="SM00390">
    <property type="entry name" value="GoLoco"/>
    <property type="match status" value="1"/>
</dbReference>
<dbReference type="Gene3D" id="1.10.167.10">
    <property type="entry name" value="Regulator of G-protein Signalling 4, domain 2"/>
    <property type="match status" value="1"/>
</dbReference>
<sequence length="1118" mass="126704">MHPVRRRKKRPNYGVRMVEVNRGKNGFGFTISGQQPCILSCIVPGSPADQAGLRAGDYLVAVSNHNVSKLLHDDVVQLIGGCQSALRLQIAENYYSDSSDEEFKNELGRQRPKYPHKSRPALTPINVNKIRNDEDYGMEFPHISKPCIRNNNCSSYDKEEITNYNFQIVVRYLGSIEMPCIPAGSRLQVVKSCIKRLKAEKRSHAAVLMTGYRSNLCLQNNAGVTLAMYPGSRVMFCAASSDENSKYFGVVTISSIDDEPSNSCHVFAVDPASHEEHCTQAKSFKITCVKDSNGLCTHFPPNCNQVVISIEKYYKNDVNRISINGNSPHPSHDSTTTTSNSDSGIGYKDYCVMQTDRILMVDVQNQCLHIQQVGDMATHCVDCSDSITPKDNVIERGPRSRSPLSTSSVDLVFSQLGPDYPVLNRSPGPRRSKSESSVQQENNSCEGMSLGSSYRSQEILSDVKTKSNTVFDCLRYPLVTQSLEDFKTNDEDCVANIWGSLQNVKEGTEDFGPETDGFCNDSKTSQAQDWTLSFERVLQDPLISQNFAEFLKKEFSAENLYFWTACEHYCSTEDQELRCAIARDIYTKHLACDAIEPVNVDSKASNITTEQIEQADPHLFLQAQKQVFNLMKFDSYPRFVKSDLYKMYLVEQISDHIPFNEQDTTILKSLQYPNKKDSDIEETNNMSTVEHRINTGSRRKSLLSWRRQSSVQPPLTSGLCRVTLPDQSSTVLHVSPDITVRVLIQRLFDKRGYPYKNFKVKAQSNSEQIIDSNGNSCLLDGLDVKVEPRISFRLDLPDRKTIHVDCKIDSTIGQEIGPILSSYGYKIELVTLCSISENEVIDPDIDVSMVEDRRIQVLTRNHMTSFAQSFTIKNGQNPTNLDDLTNQVFEDLLQNKNPESMKLPSDQGSLKSEEWGSEQSSSLISRFLRRDSIFHEKQRKIKKTCKSQCVIQDQKINSSEKKQTLSKLPPIIAKFKPITKIQNDRQSESDALYEGLKRAQRSRLEDQRGTEINFEMPDFLKDKENKTVDTNKKHRKSIRLTERNSLNRESARFYKSVNDGEFKRPNPIAENSTKVMRHLPPPLPPKPKNLTNDQQIKKKIDIKTKNPVYIDKPTSSFV</sequence>
<dbReference type="SMART" id="SM00455">
    <property type="entry name" value="RBD"/>
    <property type="match status" value="2"/>
</dbReference>
<dbReference type="SMART" id="SM00228">
    <property type="entry name" value="PDZ"/>
    <property type="match status" value="1"/>
</dbReference>
<dbReference type="Gene3D" id="2.30.29.30">
    <property type="entry name" value="Pleckstrin-homology domain (PH domain)/Phosphotyrosine-binding domain (PTB)"/>
    <property type="match status" value="1"/>
</dbReference>
<accession>A0A2S2R416</accession>
<dbReference type="Gene3D" id="1.10.196.10">
    <property type="match status" value="1"/>
</dbReference>
<feature type="region of interest" description="Disordered" evidence="5">
    <location>
        <begin position="419"/>
        <end position="450"/>
    </location>
</feature>
<protein>
    <submittedName>
        <fullName evidence="10 12">Regulator of G-protein signaling loco</fullName>
    </submittedName>
</protein>
<dbReference type="PROSITE" id="PS50106">
    <property type="entry name" value="PDZ"/>
    <property type="match status" value="1"/>
</dbReference>
<keyword evidence="2" id="KW-0343">GTPase activation</keyword>
<dbReference type="CDD" id="cd06710">
    <property type="entry name" value="PDZ_RGS12-like"/>
    <property type="match status" value="1"/>
</dbReference>
<dbReference type="InterPro" id="IPR036305">
    <property type="entry name" value="RGS_sf"/>
</dbReference>
<dbReference type="AlphaFoldDB" id="A0A2S2R416"/>
<evidence type="ECO:0000256" key="3">
    <source>
        <dbReference type="ARBA" id="ARBA00022490"/>
    </source>
</evidence>
<feature type="domain" description="PDZ" evidence="7">
    <location>
        <begin position="17"/>
        <end position="94"/>
    </location>
</feature>
<proteinExistence type="predicted"/>
<dbReference type="PROSITE" id="PS50877">
    <property type="entry name" value="GOLOCO"/>
    <property type="match status" value="1"/>
</dbReference>
<dbReference type="Proteomes" id="UP000694846">
    <property type="component" value="Unplaced"/>
</dbReference>
<dbReference type="PROSITE" id="PS50898">
    <property type="entry name" value="RBD"/>
    <property type="match status" value="1"/>
</dbReference>
<evidence type="ECO:0000256" key="4">
    <source>
        <dbReference type="ARBA" id="ARBA00022737"/>
    </source>
</evidence>
<dbReference type="InterPro" id="IPR016137">
    <property type="entry name" value="RGS"/>
</dbReference>
<dbReference type="SUPFAM" id="SSF54236">
    <property type="entry name" value="Ubiquitin-like"/>
    <property type="match status" value="2"/>
</dbReference>
<dbReference type="FunFam" id="1.10.167.10:FF:000001">
    <property type="entry name" value="Putative regulator of g-protein signaling 12"/>
    <property type="match status" value="1"/>
</dbReference>
<keyword evidence="4" id="KW-0677">Repeat</keyword>
<reference evidence="12" key="2">
    <citation type="submission" date="2025-04" db="UniProtKB">
        <authorList>
            <consortium name="RefSeq"/>
        </authorList>
    </citation>
    <scope>IDENTIFICATION</scope>
    <source>
        <tissue evidence="12">Whole body</tissue>
    </source>
</reference>
<dbReference type="GO" id="GO:0005096">
    <property type="term" value="F:GTPase activator activity"/>
    <property type="evidence" value="ECO:0007669"/>
    <property type="project" value="UniProtKB-KW"/>
</dbReference>
<dbReference type="GO" id="GO:0007165">
    <property type="term" value="P:signal transduction"/>
    <property type="evidence" value="ECO:0007669"/>
    <property type="project" value="InterPro"/>
</dbReference>
<evidence type="ECO:0000313" key="12">
    <source>
        <dbReference type="RefSeq" id="XP_025405923.1"/>
    </source>
</evidence>
<dbReference type="PANTHER" id="PTHR45945">
    <property type="entry name" value="REGULATOR OF G-PROTEIN SIGNALING LOCO"/>
    <property type="match status" value="1"/>
</dbReference>
<keyword evidence="11" id="KW-1185">Reference proteome</keyword>
<dbReference type="InterPro" id="IPR001478">
    <property type="entry name" value="PDZ"/>
</dbReference>
<dbReference type="InterPro" id="IPR046995">
    <property type="entry name" value="RGS10/12/14-like"/>
</dbReference>
<dbReference type="EMBL" id="GGMS01015594">
    <property type="protein sequence ID" value="MBY84797.1"/>
    <property type="molecule type" value="Transcribed_RNA"/>
</dbReference>
<dbReference type="InterPro" id="IPR036034">
    <property type="entry name" value="PDZ_sf"/>
</dbReference>
<comment type="subcellular location">
    <subcellularLocation>
        <location evidence="1">Cytoplasm</location>
    </subcellularLocation>
</comment>
<dbReference type="Gene3D" id="3.10.20.90">
    <property type="entry name" value="Phosphatidylinositol 3-kinase Catalytic Subunit, Chain A, domain 1"/>
    <property type="match status" value="2"/>
</dbReference>
<dbReference type="PANTHER" id="PTHR45945:SF3">
    <property type="entry name" value="REGULATOR OF G-PROTEIN SIGNALING LOCO"/>
    <property type="match status" value="1"/>
</dbReference>
<dbReference type="InterPro" id="IPR006020">
    <property type="entry name" value="PTB/PI_dom"/>
</dbReference>
<evidence type="ECO:0000259" key="6">
    <source>
        <dbReference type="PROSITE" id="PS01179"/>
    </source>
</evidence>
<dbReference type="GO" id="GO:0005886">
    <property type="term" value="C:plasma membrane"/>
    <property type="evidence" value="ECO:0007669"/>
    <property type="project" value="TreeGrafter"/>
</dbReference>
<dbReference type="PROSITE" id="PS50132">
    <property type="entry name" value="RGS"/>
    <property type="match status" value="1"/>
</dbReference>
<dbReference type="InterPro" id="IPR011993">
    <property type="entry name" value="PH-like_dom_sf"/>
</dbReference>
<dbReference type="GO" id="GO:0005634">
    <property type="term" value="C:nucleus"/>
    <property type="evidence" value="ECO:0007669"/>
    <property type="project" value="TreeGrafter"/>
</dbReference>